<feature type="compositionally biased region" description="Low complexity" evidence="3">
    <location>
        <begin position="1134"/>
        <end position="1159"/>
    </location>
</feature>
<evidence type="ECO:0000313" key="7">
    <source>
        <dbReference type="EMBL" id="KYR01743.1"/>
    </source>
</evidence>
<gene>
    <name evidence="7" type="ORF">DLAC_01752</name>
</gene>
<accession>A0A152A694</accession>
<dbReference type="InterPro" id="IPR044865">
    <property type="entry name" value="MRH_dom"/>
</dbReference>
<dbReference type="EMBL" id="LODT01000006">
    <property type="protein sequence ID" value="KYR01743.1"/>
    <property type="molecule type" value="Genomic_DNA"/>
</dbReference>
<keyword evidence="4" id="KW-0472">Membrane</keyword>
<evidence type="ECO:0000256" key="2">
    <source>
        <dbReference type="ARBA" id="ARBA00023157"/>
    </source>
</evidence>
<dbReference type="PROSITE" id="PS01186">
    <property type="entry name" value="EGF_2"/>
    <property type="match status" value="1"/>
</dbReference>
<dbReference type="SUPFAM" id="SSF50911">
    <property type="entry name" value="Mannose 6-phosphate receptor domain"/>
    <property type="match status" value="1"/>
</dbReference>
<evidence type="ECO:0000259" key="6">
    <source>
        <dbReference type="PROSITE" id="PS51914"/>
    </source>
</evidence>
<dbReference type="SUPFAM" id="SSF81296">
    <property type="entry name" value="E set domains"/>
    <property type="match status" value="1"/>
</dbReference>
<dbReference type="InParanoid" id="A0A152A694"/>
<feature type="transmembrane region" description="Helical" evidence="4">
    <location>
        <begin position="1091"/>
        <end position="1115"/>
    </location>
</feature>
<dbReference type="InterPro" id="IPR000742">
    <property type="entry name" value="EGF"/>
</dbReference>
<evidence type="ECO:0000256" key="1">
    <source>
        <dbReference type="ARBA" id="ARBA00022729"/>
    </source>
</evidence>
<evidence type="ECO:0000256" key="5">
    <source>
        <dbReference type="SAM" id="SignalP"/>
    </source>
</evidence>
<keyword evidence="4" id="KW-1133">Transmembrane helix</keyword>
<feature type="domain" description="MRH" evidence="6">
    <location>
        <begin position="72"/>
        <end position="214"/>
    </location>
</feature>
<keyword evidence="1 5" id="KW-0732">Signal</keyword>
<dbReference type="Gene3D" id="2.60.120.260">
    <property type="entry name" value="Galactose-binding domain-like"/>
    <property type="match status" value="1"/>
</dbReference>
<evidence type="ECO:0000313" key="8">
    <source>
        <dbReference type="Proteomes" id="UP000076078"/>
    </source>
</evidence>
<evidence type="ECO:0000256" key="4">
    <source>
        <dbReference type="SAM" id="Phobius"/>
    </source>
</evidence>
<sequence>MKIILSITPLLFLFFLNNFIIVSSQSINTVITQNAGIISITFSGVDFTQNTLGNVYIEGITSNSGSNSGSKSDCIFISTDNDYFDLTPLRKSGSNYYNSTDSRGYIYNFNLCGTLSSTLTNKVNPPVSNIQSLQYWSAGEAFYITGKSFRNTFTINNISSITLFYDSEIVMGTCQRRVYYNLICNPNVDISIGTVQENSCVYTTTISSKYACSTKFGFPLVFQTPTNNIITFNYSFNEYPSSIIIPNYNLTIPLSSIEPIITTFNFDNASRILTISGSFSTLPNSYTFKLGSMDISPKSISTNTIVLDFSTKDGGELTVFYRTTPFNQTYTIPTLTLSFSIFVSIYNRYLQISTQQPGTFEIKGTAFKDNKLRQVNNNLLFKISYDELNVGGTIFITNSGSNGTTQSPSKIVYPIDEWVSGYSQNQDKLTINFNHNLDTFPITRIYPDYISMISQNSSSITLQLDAYFSMHLIFNGYYNYQLPSLNPVITNFIYSSTNYSILEGIFFINYLYYLSIDVYTNDRSKSITYEKLEDGKLFIILYYFSDSDVQVSLSFEGSTPSLISFTAPPPTINKNNLHSYLTIDCSYCYNLQPKGSAIDPNHFYEYLTIGYVSSWVDIHSENLAIGSYYLQSKSGSKSDTVEITSTLSMDITSSNNIEGYIYGYFLVKENYGSQKLQVLAVYDDGNQIELPTTLYKSNFDYSPNIASFNETVSEIKPLTIQANFNGKSIFNQRYYFAPPTVSSVSPIASIKDSEISIYGDSFPSGSYSIDFINFQCNDTEVVSPQLLICTVDLSQLLPPPPTNISSITVSSDSRLSATENVVTFLPLDKSCPSECNKHGSCNSALECVCDEGFASYDCSVKIDKKHLGLPTLDKSTILFEGAKDNSFEVLLSHVGEFNDLQYPESVYYIPWVEGLSYKQSTTQYTLGFNTSYIFSNTQNIINQFSVQGIIEGNIFDDPTSRNFYGSELQLMKTSFTIAIDTNSLIAIQNNHMEIIFQITAKGKNELKIQSHDQHILFSKGSSYLMMSVSGRSVDLYGNILPTYITPNIFEMNSNIINYDSDSTYIGLQFPSNGSRIALTFSSFVKKEDEKWKIIVGVVVPVVVVASLVGTFIYLYKFKKNPKVVNIKLKTISSSSSSLNTTTPTITETQTNSTIESQTIEPVNQE</sequence>
<comment type="caution">
    <text evidence="7">The sequence shown here is derived from an EMBL/GenBank/DDBJ whole genome shotgun (WGS) entry which is preliminary data.</text>
</comment>
<keyword evidence="4" id="KW-0812">Transmembrane</keyword>
<dbReference type="Gene3D" id="2.70.130.10">
    <property type="entry name" value="Mannose-6-phosphate receptor binding domain"/>
    <property type="match status" value="1"/>
</dbReference>
<protein>
    <recommendedName>
        <fullName evidence="6">MRH domain-containing protein</fullName>
    </recommendedName>
</protein>
<dbReference type="PROSITE" id="PS51914">
    <property type="entry name" value="MRH"/>
    <property type="match status" value="1"/>
</dbReference>
<dbReference type="InterPro" id="IPR014756">
    <property type="entry name" value="Ig_E-set"/>
</dbReference>
<evidence type="ECO:0000256" key="3">
    <source>
        <dbReference type="SAM" id="MobiDB-lite"/>
    </source>
</evidence>
<keyword evidence="8" id="KW-1185">Reference proteome</keyword>
<proteinExistence type="predicted"/>
<dbReference type="InterPro" id="IPR009011">
    <property type="entry name" value="Man6P_isomerase_rcpt-bd_dom_sf"/>
</dbReference>
<dbReference type="AlphaFoldDB" id="A0A152A694"/>
<dbReference type="Proteomes" id="UP000076078">
    <property type="component" value="Unassembled WGS sequence"/>
</dbReference>
<dbReference type="FunCoup" id="A0A152A694">
    <property type="interactions" value="567"/>
</dbReference>
<dbReference type="OrthoDB" id="24355at2759"/>
<keyword evidence="2" id="KW-1015">Disulfide bond</keyword>
<feature type="signal peptide" evidence="5">
    <location>
        <begin position="1"/>
        <end position="24"/>
    </location>
</feature>
<name>A0A152A694_TIELA</name>
<reference evidence="7 8" key="1">
    <citation type="submission" date="2015-12" db="EMBL/GenBank/DDBJ databases">
        <title>Dictyostelia acquired genes for synthesis and detection of signals that induce cell-type specialization by lateral gene transfer from prokaryotes.</title>
        <authorList>
            <person name="Gloeckner G."/>
            <person name="Schaap P."/>
        </authorList>
    </citation>
    <scope>NUCLEOTIDE SEQUENCE [LARGE SCALE GENOMIC DNA]</scope>
    <source>
        <strain evidence="7 8">TK</strain>
    </source>
</reference>
<feature type="region of interest" description="Disordered" evidence="3">
    <location>
        <begin position="1134"/>
        <end position="1165"/>
    </location>
</feature>
<organism evidence="7 8">
    <name type="scientific">Tieghemostelium lacteum</name>
    <name type="common">Slime mold</name>
    <name type="synonym">Dictyostelium lacteum</name>
    <dbReference type="NCBI Taxonomy" id="361077"/>
    <lineage>
        <taxon>Eukaryota</taxon>
        <taxon>Amoebozoa</taxon>
        <taxon>Evosea</taxon>
        <taxon>Eumycetozoa</taxon>
        <taxon>Dictyostelia</taxon>
        <taxon>Dictyosteliales</taxon>
        <taxon>Raperosteliaceae</taxon>
        <taxon>Tieghemostelium</taxon>
    </lineage>
</organism>
<feature type="chain" id="PRO_5007593755" description="MRH domain-containing protein" evidence="5">
    <location>
        <begin position="25"/>
        <end position="1165"/>
    </location>
</feature>